<name>A0ABS2BJF5_9NEIS</name>
<feature type="domain" description="Co-chaperone DjlA N-terminal" evidence="1">
    <location>
        <begin position="11"/>
        <end position="127"/>
    </location>
</feature>
<dbReference type="SUPFAM" id="SSF158682">
    <property type="entry name" value="TerB-like"/>
    <property type="match status" value="1"/>
</dbReference>
<evidence type="ECO:0000313" key="2">
    <source>
        <dbReference type="EMBL" id="MBM3115580.1"/>
    </source>
</evidence>
<reference evidence="2 3" key="1">
    <citation type="submission" date="2021-01" db="EMBL/GenBank/DDBJ databases">
        <title>Draft Genome Sequence and Polyhydroxyalkanoate Biosynthetic Potential of Jeongeupia naejangsanensis Type Strain DSM 24253.</title>
        <authorList>
            <person name="Turrini P."/>
            <person name="Artuso I."/>
            <person name="Lugli G.A."/>
            <person name="Frangipani E."/>
            <person name="Ventura M."/>
            <person name="Visca P."/>
        </authorList>
    </citation>
    <scope>NUCLEOTIDE SEQUENCE [LARGE SCALE GENOMIC DNA]</scope>
    <source>
        <strain evidence="2 3">DSM 24253</strain>
    </source>
</reference>
<evidence type="ECO:0000259" key="1">
    <source>
        <dbReference type="Pfam" id="PF05099"/>
    </source>
</evidence>
<organism evidence="2 3">
    <name type="scientific">Jeongeupia naejangsanensis</name>
    <dbReference type="NCBI Taxonomy" id="613195"/>
    <lineage>
        <taxon>Bacteria</taxon>
        <taxon>Pseudomonadati</taxon>
        <taxon>Pseudomonadota</taxon>
        <taxon>Betaproteobacteria</taxon>
        <taxon>Neisseriales</taxon>
        <taxon>Chitinibacteraceae</taxon>
        <taxon>Jeongeupia</taxon>
    </lineage>
</organism>
<dbReference type="InterPro" id="IPR029024">
    <property type="entry name" value="TerB-like"/>
</dbReference>
<dbReference type="Gene3D" id="1.10.3680.10">
    <property type="entry name" value="TerB-like"/>
    <property type="match status" value="1"/>
</dbReference>
<dbReference type="InterPro" id="IPR007791">
    <property type="entry name" value="DjlA_N"/>
</dbReference>
<evidence type="ECO:0000313" key="3">
    <source>
        <dbReference type="Proteomes" id="UP000809431"/>
    </source>
</evidence>
<gene>
    <name evidence="2" type="ORF">JMJ54_07055</name>
</gene>
<protein>
    <recommendedName>
        <fullName evidence="1">Co-chaperone DjlA N-terminal domain-containing protein</fullName>
    </recommendedName>
</protein>
<dbReference type="EMBL" id="JAESND010000002">
    <property type="protein sequence ID" value="MBM3115580.1"/>
    <property type="molecule type" value="Genomic_DNA"/>
</dbReference>
<keyword evidence="3" id="KW-1185">Reference proteome</keyword>
<dbReference type="Proteomes" id="UP000809431">
    <property type="component" value="Unassembled WGS sequence"/>
</dbReference>
<dbReference type="Pfam" id="PF05099">
    <property type="entry name" value="TerB"/>
    <property type="match status" value="1"/>
</dbReference>
<comment type="caution">
    <text evidence="2">The sequence shown here is derived from an EMBL/GenBank/DDBJ whole genome shotgun (WGS) entry which is preliminary data.</text>
</comment>
<dbReference type="RefSeq" id="WP_203537236.1">
    <property type="nucleotide sequence ID" value="NZ_JAESND010000002.1"/>
</dbReference>
<sequence length="137" mass="15680">MKKYANNSPEAMARLLVLQMMCDGNFDPEELDQLEHLRVYEVLGISRKRFIEVVHDYCNDLSDEADEAGTIKLIDRERIDDLLDTIDDPKKRVLVAAIALDIAKADDDFSAVELAVFRHMLQRWHLSLEHLQAALSA</sequence>
<accession>A0ABS2BJF5</accession>
<proteinExistence type="predicted"/>